<organism evidence="1 2">
    <name type="scientific">Aureobasidium pullulans</name>
    <name type="common">Black yeast</name>
    <name type="synonym">Pullularia pullulans</name>
    <dbReference type="NCBI Taxonomy" id="5580"/>
    <lineage>
        <taxon>Eukaryota</taxon>
        <taxon>Fungi</taxon>
        <taxon>Dikarya</taxon>
        <taxon>Ascomycota</taxon>
        <taxon>Pezizomycotina</taxon>
        <taxon>Dothideomycetes</taxon>
        <taxon>Dothideomycetidae</taxon>
        <taxon>Dothideales</taxon>
        <taxon>Saccotheciaceae</taxon>
        <taxon>Aureobasidium</taxon>
    </lineage>
</organism>
<proteinExistence type="predicted"/>
<accession>A0AB74JA85</accession>
<name>A0AB74JA85_AURPU</name>
<sequence length="130" mass="14704">MTLISLLQKTRPRHVHISSLAAKTPVRMHDNFDHTSHQEFSHQKARMFWGTRGGPVRAMSSCIPSVRHTPLPSWKGLGPRLGLDEQSYAYSYAHAPKQSHYLARCHVYAASQRPNCLWPSDPRPSCSSTL</sequence>
<dbReference type="Proteomes" id="UP000309076">
    <property type="component" value="Unassembled WGS sequence"/>
</dbReference>
<gene>
    <name evidence="1" type="ORF">D6D21_01193</name>
</gene>
<dbReference type="AlphaFoldDB" id="A0AB74JA85"/>
<dbReference type="EMBL" id="QZAM01000011">
    <property type="protein sequence ID" value="THW51950.1"/>
    <property type="molecule type" value="Genomic_DNA"/>
</dbReference>
<reference evidence="1 2" key="1">
    <citation type="submission" date="2018-10" db="EMBL/GenBank/DDBJ databases">
        <title>Fifty Aureobasidium pullulans genomes reveal a recombining polyextremotolerant generalist.</title>
        <authorList>
            <person name="Gostincar C."/>
            <person name="Turk M."/>
            <person name="Zajc J."/>
            <person name="Gunde-Cimerman N."/>
        </authorList>
    </citation>
    <scope>NUCLEOTIDE SEQUENCE [LARGE SCALE GENOMIC DNA]</scope>
    <source>
        <strain evidence="1 2">EXF-10796</strain>
    </source>
</reference>
<protein>
    <submittedName>
        <fullName evidence="1">Uncharacterized protein</fullName>
    </submittedName>
</protein>
<evidence type="ECO:0000313" key="1">
    <source>
        <dbReference type="EMBL" id="THW51950.1"/>
    </source>
</evidence>
<evidence type="ECO:0000313" key="2">
    <source>
        <dbReference type="Proteomes" id="UP000309076"/>
    </source>
</evidence>
<comment type="caution">
    <text evidence="1">The sequence shown here is derived from an EMBL/GenBank/DDBJ whole genome shotgun (WGS) entry which is preliminary data.</text>
</comment>